<reference evidence="1 2" key="1">
    <citation type="submission" date="2020-08" db="EMBL/GenBank/DDBJ databases">
        <title>Adhaeribacter dokdonensis sp. nov., isolated from the rhizosphere of Elymus tsukushiensis, a plant native to the Dokdo Islands, Republic of Korea.</title>
        <authorList>
            <person name="Ghim S.Y."/>
        </authorList>
    </citation>
    <scope>NUCLEOTIDE SEQUENCE [LARGE SCALE GENOMIC DNA]</scope>
    <source>
        <strain evidence="1 2">KUDC8001</strain>
        <plasmid evidence="1 2">unnamed</plasmid>
    </source>
</reference>
<sequence length="103" mass="11783">MNLNQTAALSCKLTTPELQRRKKTVILNLKQHLLEKLELANGYSYRFAGSDLMIDLVIDFVKTERLCCDFFHFNMAISNDDALWLTITGPEGAKNFIDTELEL</sequence>
<keyword evidence="2" id="KW-1185">Reference proteome</keyword>
<dbReference type="AlphaFoldDB" id="A0A7L7L155"/>
<proteinExistence type="predicted"/>
<evidence type="ECO:0000313" key="2">
    <source>
        <dbReference type="Proteomes" id="UP000514509"/>
    </source>
</evidence>
<dbReference type="RefSeq" id="WP_182411462.1">
    <property type="nucleotide sequence ID" value="NZ_CP055152.1"/>
</dbReference>
<accession>A0A7L7L155</accession>
<organism evidence="1 2">
    <name type="scientific">Adhaeribacter radiodurans</name>
    <dbReference type="NCBI Taxonomy" id="2745197"/>
    <lineage>
        <taxon>Bacteria</taxon>
        <taxon>Pseudomonadati</taxon>
        <taxon>Bacteroidota</taxon>
        <taxon>Cytophagia</taxon>
        <taxon>Cytophagales</taxon>
        <taxon>Hymenobacteraceae</taxon>
        <taxon>Adhaeribacter</taxon>
    </lineage>
</organism>
<dbReference type="EMBL" id="CP055152">
    <property type="protein sequence ID" value="QMU26521.1"/>
    <property type="molecule type" value="Genomic_DNA"/>
</dbReference>
<geneLocation type="plasmid" evidence="1 2">
    <name>unnamed</name>
</geneLocation>
<protein>
    <submittedName>
        <fullName evidence="1">Uncharacterized protein</fullName>
    </submittedName>
</protein>
<dbReference type="KEGG" id="add:HUW48_00160"/>
<name>A0A7L7L155_9BACT</name>
<gene>
    <name evidence="1" type="ORF">HUW48_00160</name>
</gene>
<keyword evidence="1" id="KW-0614">Plasmid</keyword>
<dbReference type="Proteomes" id="UP000514509">
    <property type="component" value="Plasmid unnamed"/>
</dbReference>
<evidence type="ECO:0000313" key="1">
    <source>
        <dbReference type="EMBL" id="QMU26521.1"/>
    </source>
</evidence>